<name>A0AAW0VRT1_CHEQU</name>
<feature type="non-terminal residue" evidence="2">
    <location>
        <position position="154"/>
    </location>
</feature>
<dbReference type="EMBL" id="JARKIK010001798">
    <property type="protein sequence ID" value="KAK8719580.1"/>
    <property type="molecule type" value="Genomic_DNA"/>
</dbReference>
<evidence type="ECO:0000313" key="3">
    <source>
        <dbReference type="Proteomes" id="UP001445076"/>
    </source>
</evidence>
<feature type="non-terminal residue" evidence="2">
    <location>
        <position position="1"/>
    </location>
</feature>
<dbReference type="Gene3D" id="3.30.160.60">
    <property type="entry name" value="Classic Zinc Finger"/>
    <property type="match status" value="1"/>
</dbReference>
<evidence type="ECO:0000313" key="2">
    <source>
        <dbReference type="EMBL" id="KAK8719580.1"/>
    </source>
</evidence>
<gene>
    <name evidence="2" type="ORF">OTU49_013940</name>
</gene>
<dbReference type="Proteomes" id="UP001445076">
    <property type="component" value="Unassembled WGS sequence"/>
</dbReference>
<feature type="compositionally biased region" description="Polar residues" evidence="1">
    <location>
        <begin position="133"/>
        <end position="142"/>
    </location>
</feature>
<dbReference type="AlphaFoldDB" id="A0AAW0VRT1"/>
<organism evidence="2 3">
    <name type="scientific">Cherax quadricarinatus</name>
    <name type="common">Australian red claw crayfish</name>
    <dbReference type="NCBI Taxonomy" id="27406"/>
    <lineage>
        <taxon>Eukaryota</taxon>
        <taxon>Metazoa</taxon>
        <taxon>Ecdysozoa</taxon>
        <taxon>Arthropoda</taxon>
        <taxon>Crustacea</taxon>
        <taxon>Multicrustacea</taxon>
        <taxon>Malacostraca</taxon>
        <taxon>Eumalacostraca</taxon>
        <taxon>Eucarida</taxon>
        <taxon>Decapoda</taxon>
        <taxon>Pleocyemata</taxon>
        <taxon>Astacidea</taxon>
        <taxon>Parastacoidea</taxon>
        <taxon>Parastacidae</taxon>
        <taxon>Cherax</taxon>
    </lineage>
</organism>
<accession>A0AAW0VRT1</accession>
<sequence length="154" mass="17155">VAAGVIKNFDPNTLQYHCAVCPRNGCGDILPHFLSKEHRNSLIWEAVRQSPPSPAVLQLVPEVVRNAKLRNEVGAVDKNHFSYRCQICVVKKPFNGVAPLEAHLNGKEHEKSKRNMQFTSMPHQTPFLPEENSVPNSKIQKQSPPPPPSPHSSL</sequence>
<comment type="caution">
    <text evidence="2">The sequence shown here is derived from an EMBL/GenBank/DDBJ whole genome shotgun (WGS) entry which is preliminary data.</text>
</comment>
<proteinExistence type="predicted"/>
<keyword evidence="3" id="KW-1185">Reference proteome</keyword>
<evidence type="ECO:0000256" key="1">
    <source>
        <dbReference type="SAM" id="MobiDB-lite"/>
    </source>
</evidence>
<feature type="region of interest" description="Disordered" evidence="1">
    <location>
        <begin position="117"/>
        <end position="154"/>
    </location>
</feature>
<feature type="compositionally biased region" description="Pro residues" evidence="1">
    <location>
        <begin position="143"/>
        <end position="154"/>
    </location>
</feature>
<reference evidence="2 3" key="1">
    <citation type="journal article" date="2024" name="BMC Genomics">
        <title>Genome assembly of redclaw crayfish (Cherax quadricarinatus) provides insights into its immune adaptation and hypoxia tolerance.</title>
        <authorList>
            <person name="Liu Z."/>
            <person name="Zheng J."/>
            <person name="Li H."/>
            <person name="Fang K."/>
            <person name="Wang S."/>
            <person name="He J."/>
            <person name="Zhou D."/>
            <person name="Weng S."/>
            <person name="Chi M."/>
            <person name="Gu Z."/>
            <person name="He J."/>
            <person name="Li F."/>
            <person name="Wang M."/>
        </authorList>
    </citation>
    <scope>NUCLEOTIDE SEQUENCE [LARGE SCALE GENOMIC DNA]</scope>
    <source>
        <strain evidence="2">ZL_2023a</strain>
    </source>
</reference>
<protein>
    <submittedName>
        <fullName evidence="2">Uncharacterized protein</fullName>
    </submittedName>
</protein>